<reference evidence="1 2" key="1">
    <citation type="submission" date="2020-07" db="EMBL/GenBank/DDBJ databases">
        <title>Transfer of Campylobacter canadensis to the novel genus Avispirillum gen. nov., that also includes two novel species recovered from migratory waterfowl: Avispirillum anseris sp. nov. and Avispirillum brantae sp. nov.</title>
        <authorList>
            <person name="Miller W.G."/>
            <person name="Chapman M.H."/>
            <person name="Yee E."/>
            <person name="Inglis G.D."/>
        </authorList>
    </citation>
    <scope>NUCLEOTIDE SEQUENCE [LARGE SCALE GENOMIC DNA]</scope>
    <source>
        <strain evidence="1 2">L283</strain>
    </source>
</reference>
<dbReference type="RefSeq" id="WP_224325565.1">
    <property type="nucleotide sequence ID" value="NZ_JACGBB010000030.1"/>
</dbReference>
<dbReference type="Gene3D" id="2.40.128.130">
    <property type="entry name" value="Autotransporter beta-domain"/>
    <property type="match status" value="1"/>
</dbReference>
<name>A0ABS7WTJ4_9BACT</name>
<comment type="caution">
    <text evidence="1">The sequence shown here is derived from an EMBL/GenBank/DDBJ whole genome shotgun (WGS) entry which is preliminary data.</text>
</comment>
<dbReference type="InterPro" id="IPR036709">
    <property type="entry name" value="Autotransporte_beta_dom_sf"/>
</dbReference>
<organism evidence="1 2">
    <name type="scientific">Campylobacter canadensis</name>
    <dbReference type="NCBI Taxonomy" id="449520"/>
    <lineage>
        <taxon>Bacteria</taxon>
        <taxon>Pseudomonadati</taxon>
        <taxon>Campylobacterota</taxon>
        <taxon>Epsilonproteobacteria</taxon>
        <taxon>Campylobacterales</taxon>
        <taxon>Campylobacteraceae</taxon>
        <taxon>Campylobacter</taxon>
    </lineage>
</organism>
<evidence type="ECO:0000313" key="2">
    <source>
        <dbReference type="Proteomes" id="UP000786183"/>
    </source>
</evidence>
<accession>A0ABS7WTJ4</accession>
<keyword evidence="2" id="KW-1185">Reference proteome</keyword>
<evidence type="ECO:0000313" key="1">
    <source>
        <dbReference type="EMBL" id="MBZ7988088.1"/>
    </source>
</evidence>
<dbReference type="SUPFAM" id="SSF103515">
    <property type="entry name" value="Autotransporter"/>
    <property type="match status" value="1"/>
</dbReference>
<sequence length="273" mass="31893">MKKLLIFILSLNVYANSLYLINKINQDDIYDKLGCTLGENIDTVNVWTRYNYKSLEAKNSFKKFQAGFDNFNESYFFNTEAKFGAYADFVKLKNDDFNVKLNEFALYSILGEQIHFENTIKLQQYKINNKNKISYAYNGTLSVDFFNEEHKHLLSPSLALSYVKLPSFSINNIRQEGQNLFFALLKLKYAYIVNEDFLLNVALISNSDLNKVKSYYIDNIKHSLKQDSSTIVNFGLAYRINNDLKVNIDYERSLNSQIKTKHSLNIVFRYSIY</sequence>
<protein>
    <recommendedName>
        <fullName evidence="3">Autotransporter outer membrane beta-barrel domain-containing protein</fullName>
    </recommendedName>
</protein>
<dbReference type="Proteomes" id="UP000786183">
    <property type="component" value="Unassembled WGS sequence"/>
</dbReference>
<proteinExistence type="predicted"/>
<dbReference type="EMBL" id="JACGBB010000030">
    <property type="protein sequence ID" value="MBZ7988088.1"/>
    <property type="molecule type" value="Genomic_DNA"/>
</dbReference>
<gene>
    <name evidence="1" type="ORF">AVCANL283_08285</name>
</gene>
<evidence type="ECO:0008006" key="3">
    <source>
        <dbReference type="Google" id="ProtNLM"/>
    </source>
</evidence>